<evidence type="ECO:0000256" key="1">
    <source>
        <dbReference type="SAM" id="MobiDB-lite"/>
    </source>
</evidence>
<gene>
    <name evidence="3" type="ORF">MELIAE_LOCUS8957</name>
</gene>
<dbReference type="AlphaFoldDB" id="A0A9P0B6I3"/>
<protein>
    <recommendedName>
        <fullName evidence="5">Lipoprotein</fullName>
    </recommendedName>
</protein>
<feature type="region of interest" description="Disordered" evidence="1">
    <location>
        <begin position="70"/>
        <end position="107"/>
    </location>
</feature>
<feature type="signal peptide" evidence="2">
    <location>
        <begin position="1"/>
        <end position="17"/>
    </location>
</feature>
<evidence type="ECO:0000313" key="3">
    <source>
        <dbReference type="EMBL" id="CAH0558684.1"/>
    </source>
</evidence>
<dbReference type="OrthoDB" id="6515429at2759"/>
<keyword evidence="2" id="KW-0732">Signal</keyword>
<name>A0A9P0B6I3_BRAAE</name>
<dbReference type="Proteomes" id="UP001154078">
    <property type="component" value="Chromosome 6"/>
</dbReference>
<reference evidence="3" key="1">
    <citation type="submission" date="2021-12" db="EMBL/GenBank/DDBJ databases">
        <authorList>
            <person name="King R."/>
        </authorList>
    </citation>
    <scope>NUCLEOTIDE SEQUENCE</scope>
</reference>
<organism evidence="3 4">
    <name type="scientific">Brassicogethes aeneus</name>
    <name type="common">Rape pollen beetle</name>
    <name type="synonym">Meligethes aeneus</name>
    <dbReference type="NCBI Taxonomy" id="1431903"/>
    <lineage>
        <taxon>Eukaryota</taxon>
        <taxon>Metazoa</taxon>
        <taxon>Ecdysozoa</taxon>
        <taxon>Arthropoda</taxon>
        <taxon>Hexapoda</taxon>
        <taxon>Insecta</taxon>
        <taxon>Pterygota</taxon>
        <taxon>Neoptera</taxon>
        <taxon>Endopterygota</taxon>
        <taxon>Coleoptera</taxon>
        <taxon>Polyphaga</taxon>
        <taxon>Cucujiformia</taxon>
        <taxon>Nitidulidae</taxon>
        <taxon>Meligethinae</taxon>
        <taxon>Brassicogethes</taxon>
    </lineage>
</organism>
<feature type="chain" id="PRO_5040509719" description="Lipoprotein" evidence="2">
    <location>
        <begin position="18"/>
        <end position="107"/>
    </location>
</feature>
<sequence length="107" mass="12094">MIIKSLSIYILLNLVACDNSFNPSILQDTRNLPKVDGTFGFLYKTEDGIQHAAKGDSNVKEKNTIFRGTEYDEMELKENQTSKSESEMEEDIPYADSTSDSEANEKF</sequence>
<keyword evidence="4" id="KW-1185">Reference proteome</keyword>
<evidence type="ECO:0000313" key="4">
    <source>
        <dbReference type="Proteomes" id="UP001154078"/>
    </source>
</evidence>
<accession>A0A9P0B6I3</accession>
<evidence type="ECO:0008006" key="5">
    <source>
        <dbReference type="Google" id="ProtNLM"/>
    </source>
</evidence>
<proteinExistence type="predicted"/>
<evidence type="ECO:0000256" key="2">
    <source>
        <dbReference type="SAM" id="SignalP"/>
    </source>
</evidence>
<feature type="compositionally biased region" description="Basic and acidic residues" evidence="1">
    <location>
        <begin position="74"/>
        <end position="86"/>
    </location>
</feature>
<dbReference type="EMBL" id="OV121137">
    <property type="protein sequence ID" value="CAH0558684.1"/>
    <property type="molecule type" value="Genomic_DNA"/>
</dbReference>